<accession>A0AAV8XKP3</accession>
<dbReference type="EMBL" id="JAPWTK010000498">
    <property type="protein sequence ID" value="KAJ8939266.1"/>
    <property type="molecule type" value="Genomic_DNA"/>
</dbReference>
<dbReference type="AlphaFoldDB" id="A0AAV8XKP3"/>
<proteinExistence type="predicted"/>
<reference evidence="2" key="1">
    <citation type="journal article" date="2023" name="Insect Mol. Biol.">
        <title>Genome sequencing provides insights into the evolution of gene families encoding plant cell wall-degrading enzymes in longhorned beetles.</title>
        <authorList>
            <person name="Shin N.R."/>
            <person name="Okamura Y."/>
            <person name="Kirsch R."/>
            <person name="Pauchet Y."/>
        </authorList>
    </citation>
    <scope>NUCLEOTIDE SEQUENCE</scope>
    <source>
        <strain evidence="2">AMC_N1</strain>
    </source>
</reference>
<evidence type="ECO:0000313" key="2">
    <source>
        <dbReference type="EMBL" id="KAJ8939266.1"/>
    </source>
</evidence>
<feature type="domain" description="Phospholipase A2-like" evidence="1">
    <location>
        <begin position="32"/>
        <end position="104"/>
    </location>
</feature>
<dbReference type="Pfam" id="PF08398">
    <property type="entry name" value="Phospholip_A2_4"/>
    <property type="match status" value="1"/>
</dbReference>
<dbReference type="Gene3D" id="1.20.90.10">
    <property type="entry name" value="Phospholipase A2 domain"/>
    <property type="match status" value="1"/>
</dbReference>
<sequence>MLVHSASPINSKQKISKRGGGVLNTLVCKIPELHFYKYQYCGPFTKLEKRLARGDPGINPLDKACLKHDIAYSKNSDLSDRHKADYELEQRAWERVKSKDASIGEKAAALLVTNAMKPKGKLGMGLKINKIKSKKGKGEPWGLWGAGAAGIAKAVNDVKTSKQQLAEEQRHNLAMEKAATTGKGLKGKGLYLAPYRKGK</sequence>
<evidence type="ECO:0000313" key="3">
    <source>
        <dbReference type="Proteomes" id="UP001162162"/>
    </source>
</evidence>
<dbReference type="InterPro" id="IPR036444">
    <property type="entry name" value="PLipase_A2_dom_sf"/>
</dbReference>
<comment type="caution">
    <text evidence="2">The sequence shown here is derived from an EMBL/GenBank/DDBJ whole genome shotgun (WGS) entry which is preliminary data.</text>
</comment>
<feature type="non-terminal residue" evidence="2">
    <location>
        <position position="199"/>
    </location>
</feature>
<dbReference type="GO" id="GO:0006644">
    <property type="term" value="P:phospholipid metabolic process"/>
    <property type="evidence" value="ECO:0007669"/>
    <property type="project" value="InterPro"/>
</dbReference>
<gene>
    <name evidence="2" type="ORF">NQ318_015224</name>
</gene>
<dbReference type="GO" id="GO:0050482">
    <property type="term" value="P:arachidonate secretion"/>
    <property type="evidence" value="ECO:0007669"/>
    <property type="project" value="InterPro"/>
</dbReference>
<evidence type="ECO:0000259" key="1">
    <source>
        <dbReference type="Pfam" id="PF08398"/>
    </source>
</evidence>
<dbReference type="InterPro" id="IPR013607">
    <property type="entry name" value="Phospholipase_A2-like"/>
</dbReference>
<protein>
    <recommendedName>
        <fullName evidence="1">Phospholipase A2-like domain-containing protein</fullName>
    </recommendedName>
</protein>
<keyword evidence="3" id="KW-1185">Reference proteome</keyword>
<organism evidence="2 3">
    <name type="scientific">Aromia moschata</name>
    <dbReference type="NCBI Taxonomy" id="1265417"/>
    <lineage>
        <taxon>Eukaryota</taxon>
        <taxon>Metazoa</taxon>
        <taxon>Ecdysozoa</taxon>
        <taxon>Arthropoda</taxon>
        <taxon>Hexapoda</taxon>
        <taxon>Insecta</taxon>
        <taxon>Pterygota</taxon>
        <taxon>Neoptera</taxon>
        <taxon>Endopterygota</taxon>
        <taxon>Coleoptera</taxon>
        <taxon>Polyphaga</taxon>
        <taxon>Cucujiformia</taxon>
        <taxon>Chrysomeloidea</taxon>
        <taxon>Cerambycidae</taxon>
        <taxon>Cerambycinae</taxon>
        <taxon>Callichromatini</taxon>
        <taxon>Aromia</taxon>
    </lineage>
</organism>
<dbReference type="GO" id="GO:0004623">
    <property type="term" value="F:phospholipase A2 activity"/>
    <property type="evidence" value="ECO:0007669"/>
    <property type="project" value="InterPro"/>
</dbReference>
<name>A0AAV8XKP3_9CUCU</name>
<dbReference type="Proteomes" id="UP001162162">
    <property type="component" value="Unassembled WGS sequence"/>
</dbReference>
<dbReference type="GO" id="GO:0005198">
    <property type="term" value="F:structural molecule activity"/>
    <property type="evidence" value="ECO:0007669"/>
    <property type="project" value="InterPro"/>
</dbReference>